<dbReference type="RefSeq" id="WP_099439615.1">
    <property type="nucleotide sequence ID" value="NZ_CP024091.1"/>
</dbReference>
<feature type="transmembrane region" description="Helical" evidence="1">
    <location>
        <begin position="6"/>
        <end position="24"/>
    </location>
</feature>
<proteinExistence type="predicted"/>
<evidence type="ECO:0000313" key="3">
    <source>
        <dbReference type="Proteomes" id="UP000223749"/>
    </source>
</evidence>
<dbReference type="SUPFAM" id="SSF53448">
    <property type="entry name" value="Nucleotide-diphospho-sugar transferases"/>
    <property type="match status" value="1"/>
</dbReference>
<sequence length="304" mass="34110">MITFVYAVLVFLVLRFSVTLFNFLSNPKLGYYGKHFTDKVSIIISLSDVNDDPTLLITSINAQDYADVEIIVKRYEETLEVATAKAIGSFILFLDVNALISKGLINNLICRAKVFNLDQLSIIPTRSFNSFISRLVYPLSDFVLLNLLPLRLVRLTRKQIFAATNTGCMLFKASSYIKNEDEGSIGQLKAEVLLANKFICIDEKVSFDKISSQLLVSLGNNILAVFIYLLLVIAGPVVVLANFEPVFLVLPVGLIFLSRIMISFLTAQNPFVNVLLHPFQMIMLLLLLLKGLWIKVLTSVRHKL</sequence>
<evidence type="ECO:0008006" key="4">
    <source>
        <dbReference type="Google" id="ProtNLM"/>
    </source>
</evidence>
<evidence type="ECO:0000256" key="1">
    <source>
        <dbReference type="SAM" id="Phobius"/>
    </source>
</evidence>
<feature type="transmembrane region" description="Helical" evidence="1">
    <location>
        <begin position="246"/>
        <end position="267"/>
    </location>
</feature>
<feature type="transmembrane region" description="Helical" evidence="1">
    <location>
        <begin position="214"/>
        <end position="240"/>
    </location>
</feature>
<dbReference type="InterPro" id="IPR029044">
    <property type="entry name" value="Nucleotide-diphossugar_trans"/>
</dbReference>
<dbReference type="OrthoDB" id="9800276at2"/>
<dbReference type="KEGG" id="pgs:CPT03_15135"/>
<keyword evidence="3" id="KW-1185">Reference proteome</keyword>
<evidence type="ECO:0000313" key="2">
    <source>
        <dbReference type="EMBL" id="ATP57701.1"/>
    </source>
</evidence>
<dbReference type="AlphaFoldDB" id="A0A2D1U7Y1"/>
<keyword evidence="1" id="KW-0812">Transmembrane</keyword>
<organism evidence="2 3">
    <name type="scientific">Pedobacter ginsengisoli</name>
    <dbReference type="NCBI Taxonomy" id="363852"/>
    <lineage>
        <taxon>Bacteria</taxon>
        <taxon>Pseudomonadati</taxon>
        <taxon>Bacteroidota</taxon>
        <taxon>Sphingobacteriia</taxon>
        <taxon>Sphingobacteriales</taxon>
        <taxon>Sphingobacteriaceae</taxon>
        <taxon>Pedobacter</taxon>
    </lineage>
</organism>
<dbReference type="EMBL" id="CP024091">
    <property type="protein sequence ID" value="ATP57701.1"/>
    <property type="molecule type" value="Genomic_DNA"/>
</dbReference>
<gene>
    <name evidence="2" type="ORF">CPT03_15135</name>
</gene>
<reference evidence="2 3" key="1">
    <citation type="submission" date="2017-10" db="EMBL/GenBank/DDBJ databases">
        <title>Whole genome of Pedobacter ginsengisoli T01R-27 isolated from tomato rhizosphere.</title>
        <authorList>
            <person name="Weon H.-Y."/>
            <person name="Lee S.A."/>
            <person name="Sang M.K."/>
            <person name="Song J."/>
        </authorList>
    </citation>
    <scope>NUCLEOTIDE SEQUENCE [LARGE SCALE GENOMIC DNA]</scope>
    <source>
        <strain evidence="2 3">T01R-27</strain>
    </source>
</reference>
<keyword evidence="1" id="KW-0472">Membrane</keyword>
<keyword evidence="1" id="KW-1133">Transmembrane helix</keyword>
<dbReference type="Proteomes" id="UP000223749">
    <property type="component" value="Chromosome"/>
</dbReference>
<feature type="transmembrane region" description="Helical" evidence="1">
    <location>
        <begin position="274"/>
        <end position="294"/>
    </location>
</feature>
<name>A0A2D1U7Y1_9SPHI</name>
<accession>A0A2D1U7Y1</accession>
<protein>
    <recommendedName>
        <fullName evidence="4">Glycosyl transferase family 2</fullName>
    </recommendedName>
</protein>